<dbReference type="AlphaFoldDB" id="A0A8B7ZIU7"/>
<dbReference type="InterPro" id="IPR036375">
    <property type="entry name" value="Hemopexin-like_dom_sf"/>
</dbReference>
<feature type="repeat" description="Hemopexin" evidence="15">
    <location>
        <begin position="360"/>
        <end position="402"/>
    </location>
</feature>
<proteinExistence type="inferred from homology"/>
<keyword evidence="11" id="KW-0865">Zymogen</keyword>
<keyword evidence="8 13" id="KW-0862">Zinc</keyword>
<feature type="binding site" evidence="14">
    <location>
        <position position="193"/>
    </location>
    <ligand>
        <name>Ca(2+)</name>
        <dbReference type="ChEBI" id="CHEBI:29108"/>
        <label>2</label>
    </ligand>
</feature>
<dbReference type="SMART" id="SM00235">
    <property type="entry name" value="ZnMc"/>
    <property type="match status" value="1"/>
</dbReference>
<dbReference type="InterPro" id="IPR033739">
    <property type="entry name" value="M10A_MMP"/>
</dbReference>
<keyword evidence="9 14" id="KW-0106">Calcium</keyword>
<feature type="compositionally biased region" description="Acidic residues" evidence="16">
    <location>
        <begin position="270"/>
        <end position="285"/>
    </location>
</feature>
<keyword evidence="4" id="KW-0645">Protease</keyword>
<keyword evidence="3" id="KW-0964">Secreted</keyword>
<evidence type="ECO:0000256" key="1">
    <source>
        <dbReference type="ARBA" id="ARBA00004613"/>
    </source>
</evidence>
<feature type="binding site" evidence="14">
    <location>
        <position position="197"/>
    </location>
    <ligand>
        <name>Ca(2+)</name>
        <dbReference type="ChEBI" id="CHEBI:29108"/>
        <label>3</label>
    </ligand>
</feature>
<dbReference type="SUPFAM" id="SSF47090">
    <property type="entry name" value="PGBD-like"/>
    <property type="match status" value="1"/>
</dbReference>
<evidence type="ECO:0000256" key="16">
    <source>
        <dbReference type="SAM" id="MobiDB-lite"/>
    </source>
</evidence>
<evidence type="ECO:0000256" key="17">
    <source>
        <dbReference type="SAM" id="SignalP"/>
    </source>
</evidence>
<keyword evidence="5 13" id="KW-0479">Metal-binding</keyword>
<dbReference type="GO" id="GO:0005576">
    <property type="term" value="C:extracellular region"/>
    <property type="evidence" value="ECO:0007669"/>
    <property type="project" value="UniProtKB-SubCell"/>
</dbReference>
<dbReference type="Pfam" id="PF00045">
    <property type="entry name" value="Hemopexin"/>
    <property type="match status" value="1"/>
</dbReference>
<feature type="domain" description="Peptidase metallopeptidase" evidence="18">
    <location>
        <begin position="107"/>
        <end position="263"/>
    </location>
</feature>
<gene>
    <name evidence="20" type="primary">LOC110986855</name>
</gene>
<feature type="binding site" evidence="14">
    <location>
        <position position="321"/>
    </location>
    <ligand>
        <name>Ca(2+)</name>
        <dbReference type="ChEBI" id="CHEBI:29108"/>
        <label>4</label>
    </ligand>
</feature>
<feature type="region of interest" description="Disordered" evidence="16">
    <location>
        <begin position="261"/>
        <end position="312"/>
    </location>
</feature>
<comment type="similarity">
    <text evidence="2">Belongs to the peptidase M10A family.</text>
</comment>
<reference evidence="20" key="1">
    <citation type="submission" date="2025-08" db="UniProtKB">
        <authorList>
            <consortium name="RefSeq"/>
        </authorList>
    </citation>
    <scope>IDENTIFICATION</scope>
</reference>
<evidence type="ECO:0000256" key="7">
    <source>
        <dbReference type="ARBA" id="ARBA00022801"/>
    </source>
</evidence>
<accession>A0A8B7ZIU7</accession>
<dbReference type="OrthoDB" id="406838at2759"/>
<dbReference type="Gene3D" id="2.110.10.10">
    <property type="entry name" value="Hemopexin-like domain"/>
    <property type="match status" value="2"/>
</dbReference>
<dbReference type="FunFam" id="3.40.390.10:FF:000007">
    <property type="entry name" value="Collagenase 3"/>
    <property type="match status" value="1"/>
</dbReference>
<evidence type="ECO:0000256" key="2">
    <source>
        <dbReference type="ARBA" id="ARBA00010370"/>
    </source>
</evidence>
<organism evidence="19 20">
    <name type="scientific">Acanthaster planci</name>
    <name type="common">Crown-of-thorns starfish</name>
    <dbReference type="NCBI Taxonomy" id="133434"/>
    <lineage>
        <taxon>Eukaryota</taxon>
        <taxon>Metazoa</taxon>
        <taxon>Echinodermata</taxon>
        <taxon>Eleutherozoa</taxon>
        <taxon>Asterozoa</taxon>
        <taxon>Asteroidea</taxon>
        <taxon>Valvatacea</taxon>
        <taxon>Valvatida</taxon>
        <taxon>Acanthasteridae</taxon>
        <taxon>Acanthaster</taxon>
    </lineage>
</organism>
<dbReference type="InterPro" id="IPR006026">
    <property type="entry name" value="Peptidase_Metallo"/>
</dbReference>
<evidence type="ECO:0000256" key="13">
    <source>
        <dbReference type="PIRSR" id="PIRSR001191-2"/>
    </source>
</evidence>
<feature type="binding site" description="in inhibited form" evidence="14">
    <location>
        <position position="94"/>
    </location>
    <ligand>
        <name>Zn(2+)</name>
        <dbReference type="ChEBI" id="CHEBI:29105"/>
        <label>2</label>
        <note>catalytic</note>
    </ligand>
</feature>
<feature type="signal peptide" evidence="17">
    <location>
        <begin position="1"/>
        <end position="22"/>
    </location>
</feature>
<dbReference type="GeneID" id="110986855"/>
<feature type="binding site" evidence="14">
    <location>
        <position position="170"/>
    </location>
    <ligand>
        <name>Zn(2+)</name>
        <dbReference type="ChEBI" id="CHEBI:29105"/>
        <label>1</label>
    </ligand>
</feature>
<feature type="binding site" evidence="14">
    <location>
        <position position="200"/>
    </location>
    <ligand>
        <name>Ca(2+)</name>
        <dbReference type="ChEBI" id="CHEBI:29108"/>
        <label>3</label>
    </ligand>
</feature>
<feature type="binding site" evidence="14">
    <location>
        <position position="236"/>
    </location>
    <ligand>
        <name>Zn(2+)</name>
        <dbReference type="ChEBI" id="CHEBI:29105"/>
        <label>2</label>
        <note>catalytic</note>
    </ligand>
</feature>
<dbReference type="GO" id="GO:0031012">
    <property type="term" value="C:extracellular matrix"/>
    <property type="evidence" value="ECO:0007669"/>
    <property type="project" value="InterPro"/>
</dbReference>
<keyword evidence="7" id="KW-0378">Hydrolase</keyword>
<dbReference type="InterPro" id="IPR018487">
    <property type="entry name" value="Hemopexin-like_repeat"/>
</dbReference>
<feature type="active site" evidence="12">
    <location>
        <position position="219"/>
    </location>
</feature>
<feature type="binding site" evidence="13">
    <location>
        <position position="228"/>
    </location>
    <ligand>
        <name>Zn(2+)</name>
        <dbReference type="ChEBI" id="CHEBI:29105"/>
        <label>2</label>
        <note>catalytic</note>
    </ligand>
</feature>
<name>A0A8B7ZIU7_ACAPL</name>
<dbReference type="OMA" id="ANICCIL"/>
<evidence type="ECO:0000259" key="18">
    <source>
        <dbReference type="SMART" id="SM00235"/>
    </source>
</evidence>
<evidence type="ECO:0000256" key="3">
    <source>
        <dbReference type="ARBA" id="ARBA00022525"/>
    </source>
</evidence>
<feature type="compositionally biased region" description="Pro residues" evidence="16">
    <location>
        <begin position="292"/>
        <end position="311"/>
    </location>
</feature>
<keyword evidence="6 17" id="KW-0732">Signal</keyword>
<feature type="binding site" evidence="14">
    <location>
        <position position="366"/>
    </location>
    <ligand>
        <name>Ca(2+)</name>
        <dbReference type="ChEBI" id="CHEBI:29108"/>
        <label>5</label>
    </ligand>
</feature>
<evidence type="ECO:0000256" key="15">
    <source>
        <dbReference type="PROSITE-ProRule" id="PRU01011"/>
    </source>
</evidence>
<dbReference type="KEGG" id="aplc:110986855"/>
<dbReference type="PROSITE" id="PS51642">
    <property type="entry name" value="HEMOPEXIN_2"/>
    <property type="match status" value="1"/>
</dbReference>
<dbReference type="Pfam" id="PF00413">
    <property type="entry name" value="Peptidase_M10"/>
    <property type="match status" value="1"/>
</dbReference>
<dbReference type="InterPro" id="IPR036365">
    <property type="entry name" value="PGBD-like_sf"/>
</dbReference>
<dbReference type="InterPro" id="IPR024079">
    <property type="entry name" value="MetalloPept_cat_dom_sf"/>
</dbReference>
<dbReference type="GO" id="GO:0008270">
    <property type="term" value="F:zinc ion binding"/>
    <property type="evidence" value="ECO:0007669"/>
    <property type="project" value="InterPro"/>
</dbReference>
<feature type="binding site" evidence="14">
    <location>
        <position position="177"/>
    </location>
    <ligand>
        <name>Ca(2+)</name>
        <dbReference type="ChEBI" id="CHEBI:29108"/>
        <label>3</label>
    </ligand>
</feature>
<feature type="binding site" evidence="13">
    <location>
        <position position="222"/>
    </location>
    <ligand>
        <name>Zn(2+)</name>
        <dbReference type="ChEBI" id="CHEBI:29105"/>
        <label>2</label>
        <note>catalytic</note>
    </ligand>
</feature>
<dbReference type="PIRSF" id="PIRSF001191">
    <property type="entry name" value="Peptidase_M10A_matrix"/>
    <property type="match status" value="1"/>
</dbReference>
<keyword evidence="19" id="KW-1185">Reference proteome</keyword>
<dbReference type="GO" id="GO:0030198">
    <property type="term" value="P:extracellular matrix organization"/>
    <property type="evidence" value="ECO:0007669"/>
    <property type="project" value="TreeGrafter"/>
</dbReference>
<feature type="binding site" evidence="14">
    <location>
        <position position="178"/>
    </location>
    <ligand>
        <name>Ca(2+)</name>
        <dbReference type="ChEBI" id="CHEBI:29108"/>
        <label>3</label>
    </ligand>
</feature>
<feature type="chain" id="PRO_5034528414" evidence="17">
    <location>
        <begin position="23"/>
        <end position="508"/>
    </location>
</feature>
<evidence type="ECO:0000256" key="12">
    <source>
        <dbReference type="PIRSR" id="PIRSR001191-1"/>
    </source>
</evidence>
<feature type="binding site" evidence="14">
    <location>
        <position position="200"/>
    </location>
    <ligand>
        <name>Ca(2+)</name>
        <dbReference type="ChEBI" id="CHEBI:29108"/>
        <label>1</label>
    </ligand>
</feature>
<evidence type="ECO:0000256" key="8">
    <source>
        <dbReference type="ARBA" id="ARBA00022833"/>
    </source>
</evidence>
<dbReference type="SUPFAM" id="SSF55486">
    <property type="entry name" value="Metalloproteases ('zincins'), catalytic domain"/>
    <property type="match status" value="1"/>
</dbReference>
<comment type="cofactor">
    <cofactor evidence="14">
        <name>Ca(2+)</name>
        <dbReference type="ChEBI" id="CHEBI:29108"/>
    </cofactor>
    <text evidence="14">Can bind about 5 Ca(2+) ions per subunit.</text>
</comment>
<feature type="binding site" evidence="14">
    <location>
        <position position="195"/>
    </location>
    <ligand>
        <name>Zn(2+)</name>
        <dbReference type="ChEBI" id="CHEBI:29105"/>
        <label>1</label>
    </ligand>
</feature>
<dbReference type="InterPro" id="IPR001818">
    <property type="entry name" value="Pept_M10_metallopeptidase"/>
</dbReference>
<evidence type="ECO:0000256" key="4">
    <source>
        <dbReference type="ARBA" id="ARBA00022670"/>
    </source>
</evidence>
<evidence type="ECO:0000256" key="11">
    <source>
        <dbReference type="ARBA" id="ARBA00023145"/>
    </source>
</evidence>
<evidence type="ECO:0000313" key="19">
    <source>
        <dbReference type="Proteomes" id="UP000694845"/>
    </source>
</evidence>
<dbReference type="Pfam" id="PF01471">
    <property type="entry name" value="PG_binding_1"/>
    <property type="match status" value="1"/>
</dbReference>
<evidence type="ECO:0000256" key="10">
    <source>
        <dbReference type="ARBA" id="ARBA00023049"/>
    </source>
</evidence>
<comment type="subcellular location">
    <subcellularLocation>
        <location evidence="1">Secreted</location>
    </subcellularLocation>
</comment>
<dbReference type="Proteomes" id="UP000694845">
    <property type="component" value="Unplaced"/>
</dbReference>
<dbReference type="InterPro" id="IPR021190">
    <property type="entry name" value="Pept_M10A"/>
</dbReference>
<dbReference type="PANTHER" id="PTHR10201:SF310">
    <property type="entry name" value="MMP-LIKE PROTEIN"/>
    <property type="match status" value="1"/>
</dbReference>
<evidence type="ECO:0000256" key="5">
    <source>
        <dbReference type="ARBA" id="ARBA00022723"/>
    </source>
</evidence>
<dbReference type="PANTHER" id="PTHR10201">
    <property type="entry name" value="MATRIX METALLOPROTEINASE"/>
    <property type="match status" value="1"/>
</dbReference>
<evidence type="ECO:0000256" key="14">
    <source>
        <dbReference type="PIRSR" id="PIRSR621190-2"/>
    </source>
</evidence>
<dbReference type="GO" id="GO:0030574">
    <property type="term" value="P:collagen catabolic process"/>
    <property type="evidence" value="ECO:0007669"/>
    <property type="project" value="TreeGrafter"/>
</dbReference>
<dbReference type="CDD" id="cd04278">
    <property type="entry name" value="ZnMc_MMP"/>
    <property type="match status" value="1"/>
</dbReference>
<dbReference type="InterPro" id="IPR002477">
    <property type="entry name" value="Peptidoglycan-bd-like"/>
</dbReference>
<dbReference type="SUPFAM" id="SSF50923">
    <property type="entry name" value="Hemopexin-like domain"/>
    <property type="match status" value="1"/>
</dbReference>
<feature type="binding site" evidence="14">
    <location>
        <position position="160"/>
    </location>
    <ligand>
        <name>Ca(2+)</name>
        <dbReference type="ChEBI" id="CHEBI:29108"/>
        <label>2</label>
    </ligand>
</feature>
<dbReference type="Gene3D" id="3.40.390.10">
    <property type="entry name" value="Collagenase (Catalytic Domain)"/>
    <property type="match status" value="1"/>
</dbReference>
<keyword evidence="10" id="KW-0482">Metalloprotease</keyword>
<feature type="binding site" evidence="14">
    <location>
        <position position="185"/>
    </location>
    <ligand>
        <name>Zn(2+)</name>
        <dbReference type="ChEBI" id="CHEBI:29105"/>
        <label>1</label>
    </ligand>
</feature>
<feature type="binding site" evidence="13">
    <location>
        <position position="218"/>
    </location>
    <ligand>
        <name>Zn(2+)</name>
        <dbReference type="ChEBI" id="CHEBI:29105"/>
        <label>2</label>
        <note>catalytic</note>
    </ligand>
</feature>
<evidence type="ECO:0000256" key="9">
    <source>
        <dbReference type="ARBA" id="ARBA00022837"/>
    </source>
</evidence>
<sequence>MPGVRQLQVTLVVFCFWIQAAATQNDEDANPFAQQMTELQNYLERNGYLMESDNITDPSRNMTQAIIDLQTLSGLQPTGEVDGLLLSTIGSRRCGLADIMPETYQTANVKFGKNHLTYWIEQFPPSMDQQVVKAVIRDAFQVWADVTPLSFSEVFVQDADIQILFGAREHGDGVPFDGRGGVLAHAYLPLSGDAHFDAEERWTVGTFAGTNLFQVAAHEFGHSLGLLHSQDITALMYPYYRGYQPNFRLSEDDKEGIRSLYGRERVPDYDGTDEEPDSGNNDDVEITTASTPTPPPPTTPGTPTQAPPPPAEACLRNGTFDAVVNTKDGHSFGFIGAYVWRLDVFPRTFTQISEAWQSLPNHVQSAVKQGDITYILKGCYVWRYENLQYRGRRRIREQWPGLPCNVQAGYVSSSDTYFFKGLFVYRFRGSSFRSRRRIWSLNWHGLPYRNFRITAISPNLNDDGEVTNVYIFTGNVYYLFDDATKRFVYRNEYPREVTRFILGRCLIS</sequence>
<feature type="binding site" evidence="14">
    <location>
        <position position="172"/>
    </location>
    <ligand>
        <name>Zn(2+)</name>
        <dbReference type="ChEBI" id="CHEBI:29105"/>
        <label>1</label>
    </ligand>
</feature>
<comment type="cofactor">
    <cofactor evidence="14">
        <name>Zn(2+)</name>
        <dbReference type="ChEBI" id="CHEBI:29105"/>
    </cofactor>
    <text evidence="14">Binds 2 Zn(2+) ions per subunit.</text>
</comment>
<evidence type="ECO:0000256" key="6">
    <source>
        <dbReference type="ARBA" id="ARBA00022729"/>
    </source>
</evidence>
<dbReference type="PRINTS" id="PR00138">
    <property type="entry name" value="MATRIXIN"/>
</dbReference>
<protein>
    <submittedName>
        <fullName evidence="20">50 kDa hatching enzyme-like isoform X1</fullName>
    </submittedName>
</protein>
<dbReference type="SMART" id="SM00120">
    <property type="entry name" value="HX"/>
    <property type="match status" value="4"/>
</dbReference>
<dbReference type="RefSeq" id="XP_022104805.1">
    <property type="nucleotide sequence ID" value="XM_022249113.1"/>
</dbReference>
<evidence type="ECO:0000313" key="20">
    <source>
        <dbReference type="RefSeq" id="XP_022104805.1"/>
    </source>
</evidence>
<dbReference type="GO" id="GO:0004222">
    <property type="term" value="F:metalloendopeptidase activity"/>
    <property type="evidence" value="ECO:0007669"/>
    <property type="project" value="InterPro"/>
</dbReference>
<dbReference type="GO" id="GO:0006508">
    <property type="term" value="P:proteolysis"/>
    <property type="evidence" value="ECO:0007669"/>
    <property type="project" value="UniProtKB-KW"/>
</dbReference>